<feature type="domain" description="RNA polymerase sigma factor 70 region 4 type 2" evidence="8">
    <location>
        <begin position="124"/>
        <end position="171"/>
    </location>
</feature>
<dbReference type="Pfam" id="PF08281">
    <property type="entry name" value="Sigma70_r4_2"/>
    <property type="match status" value="1"/>
</dbReference>
<dbReference type="GO" id="GO:0006950">
    <property type="term" value="P:response to stress"/>
    <property type="evidence" value="ECO:0007669"/>
    <property type="project" value="UniProtKB-ARBA"/>
</dbReference>
<keyword evidence="10" id="KW-1185">Reference proteome</keyword>
<dbReference type="InterPro" id="IPR013325">
    <property type="entry name" value="RNA_pol_sigma_r2"/>
</dbReference>
<evidence type="ECO:0000259" key="8">
    <source>
        <dbReference type="Pfam" id="PF08281"/>
    </source>
</evidence>
<dbReference type="InterPro" id="IPR000838">
    <property type="entry name" value="RNA_pol_sigma70_ECF_CS"/>
</dbReference>
<dbReference type="SUPFAM" id="SSF88946">
    <property type="entry name" value="Sigma2 domain of RNA polymerase sigma factors"/>
    <property type="match status" value="1"/>
</dbReference>
<name>A0A429Y4U8_9BACI</name>
<keyword evidence="3 6" id="KW-0731">Sigma factor</keyword>
<evidence type="ECO:0000256" key="3">
    <source>
        <dbReference type="ARBA" id="ARBA00023082"/>
    </source>
</evidence>
<dbReference type="Pfam" id="PF04542">
    <property type="entry name" value="Sigma70_r2"/>
    <property type="match status" value="1"/>
</dbReference>
<dbReference type="InterPro" id="IPR014284">
    <property type="entry name" value="RNA_pol_sigma-70_dom"/>
</dbReference>
<dbReference type="RefSeq" id="WP_126048924.1">
    <property type="nucleotide sequence ID" value="NZ_QYTV02000002.1"/>
</dbReference>
<dbReference type="GO" id="GO:0016987">
    <property type="term" value="F:sigma factor activity"/>
    <property type="evidence" value="ECO:0007669"/>
    <property type="project" value="UniProtKB-KW"/>
</dbReference>
<dbReference type="EMBL" id="QYTV02000002">
    <property type="protein sequence ID" value="RST76431.1"/>
    <property type="molecule type" value="Genomic_DNA"/>
</dbReference>
<dbReference type="InterPro" id="IPR013324">
    <property type="entry name" value="RNA_pol_sigma_r3/r4-like"/>
</dbReference>
<dbReference type="PROSITE" id="PS01063">
    <property type="entry name" value="SIGMA70_ECF"/>
    <property type="match status" value="1"/>
</dbReference>
<sequence>MEREVERDLIKEAKKGEDEAFTRLFQENYLFLYKYLIKLSLRPDVTEDLIQETMIKAYTHLHSFKGESKFSTWLIAIASRLYLDQQRKEKRQRRIVERARDEAIRKMKWQLSLKGEDWPESLELFSGLGPELKAPIILRHYYGYSYPEIAKMLNIKEGTVKSRVHNGLSKLRKEWSE</sequence>
<keyword evidence="4 6" id="KW-0238">DNA-binding</keyword>
<dbReference type="Gene3D" id="1.10.1740.10">
    <property type="match status" value="1"/>
</dbReference>
<dbReference type="Gene3D" id="1.10.10.10">
    <property type="entry name" value="Winged helix-like DNA-binding domain superfamily/Winged helix DNA-binding domain"/>
    <property type="match status" value="1"/>
</dbReference>
<dbReference type="PANTHER" id="PTHR43133:SF60">
    <property type="entry name" value="RNA POLYMERASE SIGMA FACTOR SIGV"/>
    <property type="match status" value="1"/>
</dbReference>
<evidence type="ECO:0000259" key="7">
    <source>
        <dbReference type="Pfam" id="PF04542"/>
    </source>
</evidence>
<proteinExistence type="inferred from homology"/>
<evidence type="ECO:0000313" key="9">
    <source>
        <dbReference type="EMBL" id="RST76431.1"/>
    </source>
</evidence>
<keyword evidence="2 6" id="KW-0805">Transcription regulation</keyword>
<dbReference type="CDD" id="cd06171">
    <property type="entry name" value="Sigma70_r4"/>
    <property type="match status" value="1"/>
</dbReference>
<dbReference type="GO" id="GO:0006352">
    <property type="term" value="P:DNA-templated transcription initiation"/>
    <property type="evidence" value="ECO:0007669"/>
    <property type="project" value="InterPro"/>
</dbReference>
<dbReference type="Proteomes" id="UP000287156">
    <property type="component" value="Unassembled WGS sequence"/>
</dbReference>
<dbReference type="NCBIfam" id="TIGR02937">
    <property type="entry name" value="sigma70-ECF"/>
    <property type="match status" value="1"/>
</dbReference>
<accession>A0A429Y4U8</accession>
<reference evidence="9" key="1">
    <citation type="submission" date="2018-12" db="EMBL/GenBank/DDBJ databases">
        <authorList>
            <person name="Sun L."/>
            <person name="Chen Z."/>
        </authorList>
    </citation>
    <scope>NUCLEOTIDE SEQUENCE [LARGE SCALE GENOMIC DNA]</scope>
    <source>
        <strain evidence="9">3-2-2</strain>
    </source>
</reference>
<organism evidence="9 10">
    <name type="scientific">Siminovitchia acidinfaciens</name>
    <dbReference type="NCBI Taxonomy" id="2321395"/>
    <lineage>
        <taxon>Bacteria</taxon>
        <taxon>Bacillati</taxon>
        <taxon>Bacillota</taxon>
        <taxon>Bacilli</taxon>
        <taxon>Bacillales</taxon>
        <taxon>Bacillaceae</taxon>
        <taxon>Siminovitchia</taxon>
    </lineage>
</organism>
<evidence type="ECO:0000256" key="6">
    <source>
        <dbReference type="RuleBase" id="RU000716"/>
    </source>
</evidence>
<dbReference type="InterPro" id="IPR007627">
    <property type="entry name" value="RNA_pol_sigma70_r2"/>
</dbReference>
<keyword evidence="5 6" id="KW-0804">Transcription</keyword>
<dbReference type="SUPFAM" id="SSF88659">
    <property type="entry name" value="Sigma3 and sigma4 domains of RNA polymerase sigma factors"/>
    <property type="match status" value="1"/>
</dbReference>
<protein>
    <recommendedName>
        <fullName evidence="6">RNA polymerase sigma factor</fullName>
    </recommendedName>
</protein>
<evidence type="ECO:0000256" key="4">
    <source>
        <dbReference type="ARBA" id="ARBA00023125"/>
    </source>
</evidence>
<evidence type="ECO:0000256" key="1">
    <source>
        <dbReference type="ARBA" id="ARBA00010641"/>
    </source>
</evidence>
<dbReference type="InterPro" id="IPR039425">
    <property type="entry name" value="RNA_pol_sigma-70-like"/>
</dbReference>
<feature type="domain" description="RNA polymerase sigma-70 region 2" evidence="7">
    <location>
        <begin position="24"/>
        <end position="91"/>
    </location>
</feature>
<dbReference type="AlphaFoldDB" id="A0A429Y4U8"/>
<evidence type="ECO:0000256" key="2">
    <source>
        <dbReference type="ARBA" id="ARBA00023015"/>
    </source>
</evidence>
<gene>
    <name evidence="9" type="primary">sigY</name>
    <name evidence="9" type="ORF">D4T97_006605</name>
</gene>
<evidence type="ECO:0000256" key="5">
    <source>
        <dbReference type="ARBA" id="ARBA00023163"/>
    </source>
</evidence>
<dbReference type="InterPro" id="IPR036388">
    <property type="entry name" value="WH-like_DNA-bd_sf"/>
</dbReference>
<comment type="caution">
    <text evidence="9">The sequence shown here is derived from an EMBL/GenBank/DDBJ whole genome shotgun (WGS) entry which is preliminary data.</text>
</comment>
<comment type="similarity">
    <text evidence="1 6">Belongs to the sigma-70 factor family. ECF subfamily.</text>
</comment>
<dbReference type="GO" id="GO:0003677">
    <property type="term" value="F:DNA binding"/>
    <property type="evidence" value="ECO:0007669"/>
    <property type="project" value="UniProtKB-KW"/>
</dbReference>
<dbReference type="OrthoDB" id="3472490at2"/>
<dbReference type="InterPro" id="IPR013249">
    <property type="entry name" value="RNA_pol_sigma70_r4_t2"/>
</dbReference>
<dbReference type="PANTHER" id="PTHR43133">
    <property type="entry name" value="RNA POLYMERASE ECF-TYPE SIGMA FACTO"/>
    <property type="match status" value="1"/>
</dbReference>
<evidence type="ECO:0000313" key="10">
    <source>
        <dbReference type="Proteomes" id="UP000287156"/>
    </source>
</evidence>
<dbReference type="NCBIfam" id="NF007216">
    <property type="entry name" value="PRK09638.1"/>
    <property type="match status" value="1"/>
</dbReference>